<evidence type="ECO:0000256" key="3">
    <source>
        <dbReference type="ARBA" id="ARBA00021315"/>
    </source>
</evidence>
<dbReference type="NCBIfam" id="NF008121">
    <property type="entry name" value="PRK10869.1"/>
    <property type="match status" value="1"/>
</dbReference>
<name>A0ABY8B6G3_9BURK</name>
<evidence type="ECO:0000256" key="9">
    <source>
        <dbReference type="PIRNR" id="PIRNR003128"/>
    </source>
</evidence>
<keyword evidence="5 9" id="KW-0227">DNA damage</keyword>
<keyword evidence="7 9" id="KW-0234">DNA repair</keyword>
<evidence type="ECO:0000313" key="12">
    <source>
        <dbReference type="Proteomes" id="UP001216510"/>
    </source>
</evidence>
<dbReference type="Gene3D" id="3.40.50.300">
    <property type="entry name" value="P-loop containing nucleotide triphosphate hydrolases"/>
    <property type="match status" value="2"/>
</dbReference>
<dbReference type="EMBL" id="CP119083">
    <property type="protein sequence ID" value="WEF31531.1"/>
    <property type="molecule type" value="Genomic_DNA"/>
</dbReference>
<keyword evidence="6" id="KW-0067">ATP-binding</keyword>
<dbReference type="NCBIfam" id="TIGR00634">
    <property type="entry name" value="recN"/>
    <property type="match status" value="1"/>
</dbReference>
<dbReference type="PIRSF" id="PIRSF003128">
    <property type="entry name" value="RecN"/>
    <property type="match status" value="1"/>
</dbReference>
<comment type="similarity">
    <text evidence="2 9">Belongs to the RecN family.</text>
</comment>
<organism evidence="11 12">
    <name type="scientific">Pseudoduganella chitinolytica</name>
    <dbReference type="NCBI Taxonomy" id="34070"/>
    <lineage>
        <taxon>Bacteria</taxon>
        <taxon>Pseudomonadati</taxon>
        <taxon>Pseudomonadota</taxon>
        <taxon>Betaproteobacteria</taxon>
        <taxon>Burkholderiales</taxon>
        <taxon>Oxalobacteraceae</taxon>
        <taxon>Telluria group</taxon>
        <taxon>Pseudoduganella</taxon>
    </lineage>
</organism>
<dbReference type="SUPFAM" id="SSF52540">
    <property type="entry name" value="P-loop containing nucleoside triphosphate hydrolases"/>
    <property type="match status" value="2"/>
</dbReference>
<protein>
    <recommendedName>
        <fullName evidence="3 9">DNA repair protein RecN</fullName>
    </recommendedName>
    <alternativeName>
        <fullName evidence="8 9">Recombination protein N</fullName>
    </alternativeName>
</protein>
<dbReference type="Pfam" id="PF02463">
    <property type="entry name" value="SMC_N"/>
    <property type="match status" value="1"/>
</dbReference>
<evidence type="ECO:0000313" key="11">
    <source>
        <dbReference type="EMBL" id="WEF31531.1"/>
    </source>
</evidence>
<evidence type="ECO:0000256" key="6">
    <source>
        <dbReference type="ARBA" id="ARBA00022840"/>
    </source>
</evidence>
<feature type="domain" description="RecF/RecN/SMC N-terminal" evidence="10">
    <location>
        <begin position="2"/>
        <end position="501"/>
    </location>
</feature>
<reference evidence="11 12" key="1">
    <citation type="submission" date="2023-02" db="EMBL/GenBank/DDBJ databases">
        <title>Gemone sequence of Telluria chitinolytica ACM 3522T.</title>
        <authorList>
            <person name="Frediansyah A."/>
            <person name="Miess H."/>
            <person name="Gross H."/>
        </authorList>
    </citation>
    <scope>NUCLEOTIDE SEQUENCE [LARGE SCALE GENOMIC DNA]</scope>
    <source>
        <strain evidence="11 12">ACM 3522</strain>
    </source>
</reference>
<evidence type="ECO:0000256" key="8">
    <source>
        <dbReference type="ARBA" id="ARBA00033408"/>
    </source>
</evidence>
<keyword evidence="12" id="KW-1185">Reference proteome</keyword>
<proteinExistence type="inferred from homology"/>
<dbReference type="Proteomes" id="UP001216510">
    <property type="component" value="Chromosome"/>
</dbReference>
<sequence length="548" mass="58816">MLRTLSIRDFVIVDVIELEFSAGFTVFTGETGAGKSILIDALTLALGGRGDASVVREGAPKADITADFAVTAQAQAWLDAHEFGSEDGGALLRRVIDNAGRSKAYINGIAATAAQLRELGDLLVDIHGQHAHQSLLKTEAQRELLDNQAGANVRDVALAYKAWRAVAKQLEEFETNAANVLLERERLEWQVGELDKLAAKPGEWTEIGNEHSRLSHAASLLEGAQEALAVISEADEQPIVSQLASLNQKLTKLVSVDTALQPVVDLIESARIQLQESVYALNTYLDRVELDPDRLRQVDARMEALHSAARKFRVDADELPAEHARLAAQLAQLADATDMEGLRKQEAKLKAEYMALAQQLSTTRAAAAKALGDAVTQAMQDLNMTGGRFEVALHPAEPSAKGLEQIEFMVAGHAGVVPRPLAKVASGGELARISLAISVITSHATTVPTLIFDEVDSGIGGGVAEVVGRLLKRLGQERQVLCVTHLPQVASQGNSHFQVAKSTLDNGKTASRIEVLDAKARVEEVARMLGGLEITATTRKHARELLAS</sequence>
<evidence type="ECO:0000259" key="10">
    <source>
        <dbReference type="Pfam" id="PF02463"/>
    </source>
</evidence>
<dbReference type="CDD" id="cd03241">
    <property type="entry name" value="ABC_RecN"/>
    <property type="match status" value="2"/>
</dbReference>
<evidence type="ECO:0000256" key="5">
    <source>
        <dbReference type="ARBA" id="ARBA00022763"/>
    </source>
</evidence>
<accession>A0ABY8B6G3</accession>
<dbReference type="RefSeq" id="WP_277414302.1">
    <property type="nucleotide sequence ID" value="NZ_CP119083.1"/>
</dbReference>
<dbReference type="InterPro" id="IPR027417">
    <property type="entry name" value="P-loop_NTPase"/>
</dbReference>
<gene>
    <name evidence="11" type="primary">recN</name>
    <name evidence="11" type="ORF">PX653_18985</name>
</gene>
<evidence type="ECO:0000256" key="7">
    <source>
        <dbReference type="ARBA" id="ARBA00023204"/>
    </source>
</evidence>
<evidence type="ECO:0000256" key="4">
    <source>
        <dbReference type="ARBA" id="ARBA00022741"/>
    </source>
</evidence>
<dbReference type="PANTHER" id="PTHR11059:SF0">
    <property type="entry name" value="DNA REPAIR PROTEIN RECN"/>
    <property type="match status" value="1"/>
</dbReference>
<keyword evidence="4" id="KW-0547">Nucleotide-binding</keyword>
<evidence type="ECO:0000256" key="2">
    <source>
        <dbReference type="ARBA" id="ARBA00009441"/>
    </source>
</evidence>
<dbReference type="InterPro" id="IPR004604">
    <property type="entry name" value="DNA_recomb/repair_RecN"/>
</dbReference>
<comment type="function">
    <text evidence="1 9">May be involved in recombinational repair of damaged DNA.</text>
</comment>
<evidence type="ECO:0000256" key="1">
    <source>
        <dbReference type="ARBA" id="ARBA00003618"/>
    </source>
</evidence>
<dbReference type="InterPro" id="IPR003395">
    <property type="entry name" value="RecF/RecN/SMC_N"/>
</dbReference>
<dbReference type="PANTHER" id="PTHR11059">
    <property type="entry name" value="DNA REPAIR PROTEIN RECN"/>
    <property type="match status" value="1"/>
</dbReference>